<proteinExistence type="inferred from homology"/>
<dbReference type="Gene3D" id="3.90.1530.30">
    <property type="match status" value="1"/>
</dbReference>
<accession>A0ABR7GG05</accession>
<evidence type="ECO:0000256" key="4">
    <source>
        <dbReference type="SAM" id="Coils"/>
    </source>
</evidence>
<dbReference type="InterPro" id="IPR003115">
    <property type="entry name" value="ParB_N"/>
</dbReference>
<keyword evidence="3" id="KW-0238">DNA-binding</keyword>
<reference evidence="6 7" key="1">
    <citation type="submission" date="2020-08" db="EMBL/GenBank/DDBJ databases">
        <title>Genome public.</title>
        <authorList>
            <person name="Liu C."/>
            <person name="Sun Q."/>
        </authorList>
    </citation>
    <scope>NUCLEOTIDE SEQUENCE [LARGE SCALE GENOMIC DNA]</scope>
    <source>
        <strain evidence="6 7">NSJ-9</strain>
    </source>
</reference>
<keyword evidence="4" id="KW-0175">Coiled coil</keyword>
<dbReference type="EMBL" id="JACOPG010000002">
    <property type="protein sequence ID" value="MBC5686387.1"/>
    <property type="molecule type" value="Genomic_DNA"/>
</dbReference>
<evidence type="ECO:0000313" key="6">
    <source>
        <dbReference type="EMBL" id="MBC5686387.1"/>
    </source>
</evidence>
<dbReference type="CDD" id="cd16393">
    <property type="entry name" value="SPO0J_N"/>
    <property type="match status" value="1"/>
</dbReference>
<dbReference type="Proteomes" id="UP000643810">
    <property type="component" value="Unassembled WGS sequence"/>
</dbReference>
<dbReference type="PANTHER" id="PTHR33375:SF1">
    <property type="entry name" value="CHROMOSOME-PARTITIONING PROTEIN PARB-RELATED"/>
    <property type="match status" value="1"/>
</dbReference>
<feature type="domain" description="ParB-like N-terminal" evidence="5">
    <location>
        <begin position="37"/>
        <end position="130"/>
    </location>
</feature>
<dbReference type="NCBIfam" id="TIGR00180">
    <property type="entry name" value="parB_part"/>
    <property type="match status" value="1"/>
</dbReference>
<comment type="similarity">
    <text evidence="1">Belongs to the ParB family.</text>
</comment>
<dbReference type="InterPro" id="IPR004437">
    <property type="entry name" value="ParB/RepB/Spo0J"/>
</dbReference>
<evidence type="ECO:0000256" key="2">
    <source>
        <dbReference type="ARBA" id="ARBA00022829"/>
    </source>
</evidence>
<dbReference type="InterPro" id="IPR050336">
    <property type="entry name" value="Chromosome_partition/occlusion"/>
</dbReference>
<dbReference type="InterPro" id="IPR041468">
    <property type="entry name" value="HTH_ParB/Spo0J"/>
</dbReference>
<feature type="coiled-coil region" evidence="4">
    <location>
        <begin position="215"/>
        <end position="242"/>
    </location>
</feature>
<evidence type="ECO:0000313" key="7">
    <source>
        <dbReference type="Proteomes" id="UP000643810"/>
    </source>
</evidence>
<dbReference type="RefSeq" id="WP_118280648.1">
    <property type="nucleotide sequence ID" value="NZ_JACOPG010000002.1"/>
</dbReference>
<dbReference type="SUPFAM" id="SSF109709">
    <property type="entry name" value="KorB DNA-binding domain-like"/>
    <property type="match status" value="1"/>
</dbReference>
<organism evidence="6 7">
    <name type="scientific">Roseburia lenta</name>
    <dbReference type="NCBI Taxonomy" id="2763061"/>
    <lineage>
        <taxon>Bacteria</taxon>
        <taxon>Bacillati</taxon>
        <taxon>Bacillota</taxon>
        <taxon>Clostridia</taxon>
        <taxon>Lachnospirales</taxon>
        <taxon>Lachnospiraceae</taxon>
        <taxon>Roseburia</taxon>
    </lineage>
</organism>
<sequence>MAAKKGLGKGLDSLIPSKPIESAKEVSDQNAVENAKAMVSIDKIEPNAEQPRKAFDEDALMELADSIKQHGVLSPLWVHEVKNGKDSYYEIIAGERRWRAAKKAGLKEVPVIVMNLSEQEIVEISLIENIQREDLNPIEEALAYKKLLDEFNLKQDEVAERVSKSRTAVTNSMRLLKLDERVQQMVIDEMLSTGHARAILGITDKDKQYDFAQRVFDEKLSVRDVEKEVKRLQNEKDSDKVKEPKIDPRLEAIYAELQEQMKKTLGTKVTIVPKDNKKGRVEIEYYSQDELDRIVGLFQSIRHE</sequence>
<dbReference type="Pfam" id="PF17762">
    <property type="entry name" value="HTH_ParB"/>
    <property type="match status" value="1"/>
</dbReference>
<dbReference type="Pfam" id="PF02195">
    <property type="entry name" value="ParB_N"/>
    <property type="match status" value="1"/>
</dbReference>
<dbReference type="InterPro" id="IPR036086">
    <property type="entry name" value="ParB/Sulfiredoxin_sf"/>
</dbReference>
<name>A0ABR7GG05_9FIRM</name>
<evidence type="ECO:0000259" key="5">
    <source>
        <dbReference type="SMART" id="SM00470"/>
    </source>
</evidence>
<gene>
    <name evidence="6" type="ORF">H8R94_07180</name>
</gene>
<dbReference type="InterPro" id="IPR057240">
    <property type="entry name" value="ParB_dimer_C"/>
</dbReference>
<evidence type="ECO:0000256" key="3">
    <source>
        <dbReference type="ARBA" id="ARBA00023125"/>
    </source>
</evidence>
<dbReference type="Pfam" id="PF23552">
    <property type="entry name" value="ParB_C"/>
    <property type="match status" value="1"/>
</dbReference>
<dbReference type="SUPFAM" id="SSF110849">
    <property type="entry name" value="ParB/Sulfiredoxin"/>
    <property type="match status" value="1"/>
</dbReference>
<keyword evidence="7" id="KW-1185">Reference proteome</keyword>
<evidence type="ECO:0000256" key="1">
    <source>
        <dbReference type="ARBA" id="ARBA00006295"/>
    </source>
</evidence>
<dbReference type="Gene3D" id="1.10.10.2830">
    <property type="match status" value="1"/>
</dbReference>
<protein>
    <submittedName>
        <fullName evidence="6">ParB/RepB/Spo0J family partition protein</fullName>
    </submittedName>
</protein>
<dbReference type="SMART" id="SM00470">
    <property type="entry name" value="ParB"/>
    <property type="match status" value="1"/>
</dbReference>
<comment type="caution">
    <text evidence="6">The sequence shown here is derived from an EMBL/GenBank/DDBJ whole genome shotgun (WGS) entry which is preliminary data.</text>
</comment>
<dbReference type="PANTHER" id="PTHR33375">
    <property type="entry name" value="CHROMOSOME-PARTITIONING PROTEIN PARB-RELATED"/>
    <property type="match status" value="1"/>
</dbReference>
<keyword evidence="2" id="KW-0159">Chromosome partition</keyword>